<organism evidence="3 4">
    <name type="scientific">Lysobacter soyae</name>
    <dbReference type="NCBI Taxonomy" id="2764185"/>
    <lineage>
        <taxon>Bacteria</taxon>
        <taxon>Pseudomonadati</taxon>
        <taxon>Pseudomonadota</taxon>
        <taxon>Gammaproteobacteria</taxon>
        <taxon>Lysobacterales</taxon>
        <taxon>Lysobacteraceae</taxon>
        <taxon>Lysobacter</taxon>
    </lineage>
</organism>
<dbReference type="Proteomes" id="UP000824755">
    <property type="component" value="Chromosome"/>
</dbReference>
<evidence type="ECO:0000256" key="1">
    <source>
        <dbReference type="SAM" id="MobiDB-lite"/>
    </source>
</evidence>
<keyword evidence="4" id="KW-1185">Reference proteome</keyword>
<reference evidence="3 4" key="1">
    <citation type="submission" date="2021-08" db="EMBL/GenBank/DDBJ databases">
        <title>Lysobacter sp. strain CJ11 Genome sequencing and assembly.</title>
        <authorList>
            <person name="Kim I."/>
        </authorList>
    </citation>
    <scope>NUCLEOTIDE SEQUENCE [LARGE SCALE GENOMIC DNA]</scope>
    <source>
        <strain evidence="3 4">CJ11</strain>
    </source>
</reference>
<name>A0ABX8WLT3_9GAMM</name>
<proteinExistence type="predicted"/>
<accession>A0ABX8WLT3</accession>
<keyword evidence="2" id="KW-1133">Transmembrane helix</keyword>
<dbReference type="EMBL" id="CP080544">
    <property type="protein sequence ID" value="QYR52393.1"/>
    <property type="molecule type" value="Genomic_DNA"/>
</dbReference>
<evidence type="ECO:0000313" key="4">
    <source>
        <dbReference type="Proteomes" id="UP000824755"/>
    </source>
</evidence>
<feature type="transmembrane region" description="Helical" evidence="2">
    <location>
        <begin position="51"/>
        <end position="69"/>
    </location>
</feature>
<gene>
    <name evidence="3" type="ORF">H8L67_07245</name>
</gene>
<dbReference type="RefSeq" id="WP_220379179.1">
    <property type="nucleotide sequence ID" value="NZ_CP080544.1"/>
</dbReference>
<keyword evidence="2" id="KW-0472">Membrane</keyword>
<feature type="region of interest" description="Disordered" evidence="1">
    <location>
        <begin position="79"/>
        <end position="99"/>
    </location>
</feature>
<evidence type="ECO:0000256" key="2">
    <source>
        <dbReference type="SAM" id="Phobius"/>
    </source>
</evidence>
<evidence type="ECO:0008006" key="5">
    <source>
        <dbReference type="Google" id="ProtNLM"/>
    </source>
</evidence>
<feature type="compositionally biased region" description="Low complexity" evidence="1">
    <location>
        <begin position="84"/>
        <end position="95"/>
    </location>
</feature>
<protein>
    <recommendedName>
        <fullName evidence="5">Zinc ribbon domain-containing protein</fullName>
    </recommendedName>
</protein>
<evidence type="ECO:0000313" key="3">
    <source>
        <dbReference type="EMBL" id="QYR52393.1"/>
    </source>
</evidence>
<sequence>MQQTAECWNCTATMTPDDTVCPRCGQAPIDDTPPPPTPRERVANSFKLAPIWAKLAAALVVALLVLYFWNPSKGHKTNIDPPKADANATPAAPAIPKRDGRAPEIVKAAGQICLVARDAKWISDCQITDISQEVDVRAPVYTEEAKRLCDDIATLVRSKTGAFQGTDWTLRVFSNQTQGYALAQCKLSTY</sequence>
<keyword evidence="2" id="KW-0812">Transmembrane</keyword>